<dbReference type="PATRIC" id="fig|1246995.3.peg.7398"/>
<keyword evidence="5" id="KW-1185">Reference proteome</keyword>
<dbReference type="AlphaFoldDB" id="U5WC59"/>
<evidence type="ECO:0000256" key="2">
    <source>
        <dbReference type="SAM" id="Phobius"/>
    </source>
</evidence>
<evidence type="ECO:0000313" key="5">
    <source>
        <dbReference type="Proteomes" id="UP000017746"/>
    </source>
</evidence>
<dbReference type="RefSeq" id="WP_023561906.1">
    <property type="nucleotide sequence ID" value="NC_022657.1"/>
</dbReference>
<organism evidence="4 5">
    <name type="scientific">Actinoplanes friuliensis DSM 7358</name>
    <dbReference type="NCBI Taxonomy" id="1246995"/>
    <lineage>
        <taxon>Bacteria</taxon>
        <taxon>Bacillati</taxon>
        <taxon>Actinomycetota</taxon>
        <taxon>Actinomycetes</taxon>
        <taxon>Micromonosporales</taxon>
        <taxon>Micromonosporaceae</taxon>
        <taxon>Actinoplanes</taxon>
    </lineage>
</organism>
<accession>U5WC59</accession>
<feature type="region of interest" description="Disordered" evidence="1">
    <location>
        <begin position="432"/>
        <end position="461"/>
    </location>
</feature>
<feature type="chain" id="PRO_5038572908" description="Cell wall anchor domain-containing protein" evidence="3">
    <location>
        <begin position="34"/>
        <end position="502"/>
    </location>
</feature>
<evidence type="ECO:0000256" key="3">
    <source>
        <dbReference type="SAM" id="SignalP"/>
    </source>
</evidence>
<evidence type="ECO:0000256" key="1">
    <source>
        <dbReference type="SAM" id="MobiDB-lite"/>
    </source>
</evidence>
<feature type="signal peptide" evidence="3">
    <location>
        <begin position="1"/>
        <end position="33"/>
    </location>
</feature>
<dbReference type="OrthoDB" id="3297463at2"/>
<dbReference type="Proteomes" id="UP000017746">
    <property type="component" value="Chromosome"/>
</dbReference>
<dbReference type="KEGG" id="afs:AFR_36570"/>
<protein>
    <recommendedName>
        <fullName evidence="6">Cell wall anchor domain-containing protein</fullName>
    </recommendedName>
</protein>
<evidence type="ECO:0008006" key="6">
    <source>
        <dbReference type="Google" id="ProtNLM"/>
    </source>
</evidence>
<keyword evidence="2" id="KW-1133">Transmembrane helix</keyword>
<name>U5WC59_9ACTN</name>
<dbReference type="HOGENOM" id="CLU_514500_0_0_11"/>
<keyword evidence="2" id="KW-0812">Transmembrane</keyword>
<reference evidence="4 5" key="1">
    <citation type="journal article" date="2014" name="J. Biotechnol.">
        <title>Complete genome sequence of the actinobacterium Actinoplanes friuliensis HAG 010964, producer of the lipopeptide antibiotic friulimycin.</title>
        <authorList>
            <person name="Ruckert C."/>
            <person name="Szczepanowski R."/>
            <person name="Albersmeier A."/>
            <person name="Goesmann A."/>
            <person name="Fischer N."/>
            <person name="Steinkamper A."/>
            <person name="Puhler A."/>
            <person name="Biener R."/>
            <person name="Schwartz D."/>
            <person name="Kalinowski J."/>
        </authorList>
    </citation>
    <scope>NUCLEOTIDE SEQUENCE [LARGE SCALE GENOMIC DNA]</scope>
    <source>
        <strain evidence="4 5">DSM 7358</strain>
    </source>
</reference>
<feature type="region of interest" description="Disordered" evidence="1">
    <location>
        <begin position="244"/>
        <end position="270"/>
    </location>
</feature>
<dbReference type="eggNOG" id="ENOG5030HZC">
    <property type="taxonomic scope" value="Bacteria"/>
</dbReference>
<keyword evidence="3" id="KW-0732">Signal</keyword>
<proteinExistence type="predicted"/>
<evidence type="ECO:0000313" key="4">
    <source>
        <dbReference type="EMBL" id="AGZ45570.1"/>
    </source>
</evidence>
<keyword evidence="2" id="KW-0472">Membrane</keyword>
<gene>
    <name evidence="4" type="ORF">AFR_36570</name>
</gene>
<feature type="transmembrane region" description="Helical" evidence="2">
    <location>
        <begin position="470"/>
        <end position="493"/>
    </location>
</feature>
<feature type="compositionally biased region" description="Low complexity" evidence="1">
    <location>
        <begin position="253"/>
        <end position="264"/>
    </location>
</feature>
<dbReference type="EMBL" id="CP006272">
    <property type="protein sequence ID" value="AGZ45570.1"/>
    <property type="molecule type" value="Genomic_DNA"/>
</dbReference>
<sequence length="502" mass="51713">MLKPLLHRAAVVAAGVILGLTSLSAVTSPAAAASETSTAVGLEGAATCVAGEWVVTWTVTNTYGAEPKVEQLRTSPAPVPELENGLYLPRRAPSGTTGRRVFTQKLTGSPASASVSFVANFGASGKDATNSATVDLGACTPPETPCTAGTFHHTFAVADGRATASVTLDDGVKLCKDEPVTLVTYFAPKPEFSYPQYAFARDTAIITNENRSVSLTAEVPKCNTQVDLFFGAVTDIIEEITENGPRYGDKKLGSSNGSGSRSEGPQGWYNGGAEGCHQPAVETLSQCDGTVAVVLSNTGDLSRYDVEFTVTAGAFTTKVTVAPKQSETVKVPAGSGQIKVTADGLDTVTYEWERPLACPAPRVSIKNNCELVTVTVIAPAGVVPVKATVGYGSERKEITPAAGTSETVTFKLTDATDVFVIFDELQREPIESVVERPANCDEEPGGGSDNGGGNGNGDNGDGGGLPVTGAAAGAIAAGAAALLAAGGVLFFLARRRRITFTP</sequence>
<feature type="compositionally biased region" description="Gly residues" evidence="1">
    <location>
        <begin position="445"/>
        <end position="461"/>
    </location>
</feature>